<evidence type="ECO:0000313" key="2">
    <source>
        <dbReference type="EMBL" id="KII65935.1"/>
    </source>
</evidence>
<keyword evidence="3" id="KW-1185">Reference proteome</keyword>
<sequence length="136" mass="15339">MIIVNIGCMYVLNIAMNPISLVNLIMFIGINMEFLCHMARNYLHENRRNRREKAFYSAVKTSSTIIRGIVLTKLIGIVVLAFSSSILFKVYYFQMYACAIMVGALHGLILLPVLLSYLGPFNLSSRGSMLTLPIQE</sequence>
<dbReference type="GO" id="GO:0015918">
    <property type="term" value="P:sterol transport"/>
    <property type="evidence" value="ECO:0007669"/>
    <property type="project" value="TreeGrafter"/>
</dbReference>
<dbReference type="OrthoDB" id="6510177at2759"/>
<evidence type="ECO:0000256" key="1">
    <source>
        <dbReference type="SAM" id="Phobius"/>
    </source>
</evidence>
<feature type="transmembrane region" description="Helical" evidence="1">
    <location>
        <begin position="93"/>
        <end position="119"/>
    </location>
</feature>
<proteinExistence type="predicted"/>
<dbReference type="GO" id="GO:0016020">
    <property type="term" value="C:membrane"/>
    <property type="evidence" value="ECO:0007669"/>
    <property type="project" value="TreeGrafter"/>
</dbReference>
<accession>A0A0C2MNI5</accession>
<dbReference type="EMBL" id="JWZT01003667">
    <property type="protein sequence ID" value="KII65935.1"/>
    <property type="molecule type" value="Genomic_DNA"/>
</dbReference>
<dbReference type="PANTHER" id="PTHR45727">
    <property type="entry name" value="NPC INTRACELLULAR CHOLESTEROL TRANSPORTER 1"/>
    <property type="match status" value="1"/>
</dbReference>
<evidence type="ECO:0000313" key="3">
    <source>
        <dbReference type="Proteomes" id="UP000031668"/>
    </source>
</evidence>
<gene>
    <name evidence="2" type="ORF">RF11_13738</name>
</gene>
<feature type="transmembrane region" description="Helical" evidence="1">
    <location>
        <begin position="64"/>
        <end position="87"/>
    </location>
</feature>
<protein>
    <submittedName>
        <fullName evidence="2">Niemann-Pick C1 protein</fullName>
    </submittedName>
</protein>
<dbReference type="PANTHER" id="PTHR45727:SF2">
    <property type="entry name" value="NPC INTRACELLULAR CHOLESTEROL TRANSPORTER 1"/>
    <property type="match status" value="1"/>
</dbReference>
<dbReference type="AlphaFoldDB" id="A0A0C2MNI5"/>
<dbReference type="SUPFAM" id="SSF82866">
    <property type="entry name" value="Multidrug efflux transporter AcrB transmembrane domain"/>
    <property type="match status" value="1"/>
</dbReference>
<comment type="caution">
    <text evidence="2">The sequence shown here is derived from an EMBL/GenBank/DDBJ whole genome shotgun (WGS) entry which is preliminary data.</text>
</comment>
<reference evidence="2 3" key="1">
    <citation type="journal article" date="2014" name="Genome Biol. Evol.">
        <title>The genome of the myxosporean Thelohanellus kitauei shows adaptations to nutrient acquisition within its fish host.</title>
        <authorList>
            <person name="Yang Y."/>
            <person name="Xiong J."/>
            <person name="Zhou Z."/>
            <person name="Huo F."/>
            <person name="Miao W."/>
            <person name="Ran C."/>
            <person name="Liu Y."/>
            <person name="Zhang J."/>
            <person name="Feng J."/>
            <person name="Wang M."/>
            <person name="Wang M."/>
            <person name="Wang L."/>
            <person name="Yao B."/>
        </authorList>
    </citation>
    <scope>NUCLEOTIDE SEQUENCE [LARGE SCALE GENOMIC DNA]</scope>
    <source>
        <strain evidence="2">Wuqing</strain>
    </source>
</reference>
<keyword evidence="1" id="KW-0472">Membrane</keyword>
<dbReference type="GO" id="GO:0032934">
    <property type="term" value="F:sterol binding"/>
    <property type="evidence" value="ECO:0007669"/>
    <property type="project" value="TreeGrafter"/>
</dbReference>
<name>A0A0C2MNI5_THEKT</name>
<organism evidence="2 3">
    <name type="scientific">Thelohanellus kitauei</name>
    <name type="common">Myxosporean</name>
    <dbReference type="NCBI Taxonomy" id="669202"/>
    <lineage>
        <taxon>Eukaryota</taxon>
        <taxon>Metazoa</taxon>
        <taxon>Cnidaria</taxon>
        <taxon>Myxozoa</taxon>
        <taxon>Myxosporea</taxon>
        <taxon>Bivalvulida</taxon>
        <taxon>Platysporina</taxon>
        <taxon>Myxobolidae</taxon>
        <taxon>Thelohanellus</taxon>
    </lineage>
</organism>
<dbReference type="Proteomes" id="UP000031668">
    <property type="component" value="Unassembled WGS sequence"/>
</dbReference>
<dbReference type="Gene3D" id="1.20.1640.10">
    <property type="entry name" value="Multidrug efflux transporter AcrB transmembrane domain"/>
    <property type="match status" value="1"/>
</dbReference>
<keyword evidence="1" id="KW-0812">Transmembrane</keyword>
<keyword evidence="1" id="KW-1133">Transmembrane helix</keyword>